<comment type="subcellular location">
    <subcellularLocation>
        <location evidence="1 10">Cell membrane</location>
        <topology evidence="1 10">Multi-pass membrane protein</topology>
    </subcellularLocation>
</comment>
<dbReference type="GO" id="GO:0005886">
    <property type="term" value="C:plasma membrane"/>
    <property type="evidence" value="ECO:0007669"/>
    <property type="project" value="UniProtKB-SubCell"/>
</dbReference>
<evidence type="ECO:0000256" key="9">
    <source>
        <dbReference type="ARBA" id="ARBA00023224"/>
    </source>
</evidence>
<feature type="transmembrane region" description="Helical" evidence="10">
    <location>
        <begin position="146"/>
        <end position="166"/>
    </location>
</feature>
<keyword evidence="4 10" id="KW-0812">Transmembrane</keyword>
<sequence>MELWQHIRKFGLEYCDLPTMLWNVSVFLKLLTLNIYGKNKSGIPFIFYVIITAALLCYFYIYLVSMLWFVIVRSRETNDMVAAMVVLSLGISSEIGILKLLYMFVYIDNIRGLTDAFLDFDTLTIPGSRQASNLLRYMRDVKKRAIFYWMVVMGNATLYVFIPFAIPGRHLTEDLLVIYGLEPMHESPNYEIALIIMGASVYTICYISANVTCYLIVVIGYVESQMLTLSDEVTHIWTDAEEHYKKVAKLANDNFLTNYDQKNQIMNDYVSKTLKDIIKCHATIKTLLNQVEDVSRGPIAVGFILLIIGIIAELLGGLENTILQLPFVFIQVGIDCFIGQRVIDAGSIFQQAVYDCKWENFNKTNMKMVLMMLRASKKPTAITAGGIAQMSFECLMAATRVTYSAYTTIRSSMK</sequence>
<feature type="transmembrane region" description="Helical" evidence="10">
    <location>
        <begin position="192"/>
        <end position="222"/>
    </location>
</feature>
<dbReference type="PANTHER" id="PTHR21137">
    <property type="entry name" value="ODORANT RECEPTOR"/>
    <property type="match status" value="1"/>
</dbReference>
<dbReference type="PANTHER" id="PTHR21137:SF35">
    <property type="entry name" value="ODORANT RECEPTOR 19A-RELATED"/>
    <property type="match status" value="1"/>
</dbReference>
<dbReference type="GO" id="GO:0004984">
    <property type="term" value="F:olfactory receptor activity"/>
    <property type="evidence" value="ECO:0007669"/>
    <property type="project" value="InterPro"/>
</dbReference>
<dbReference type="GO" id="GO:0005549">
    <property type="term" value="F:odorant binding"/>
    <property type="evidence" value="ECO:0007669"/>
    <property type="project" value="InterPro"/>
</dbReference>
<keyword evidence="2" id="KW-1003">Cell membrane</keyword>
<evidence type="ECO:0000256" key="2">
    <source>
        <dbReference type="ARBA" id="ARBA00022475"/>
    </source>
</evidence>
<evidence type="ECO:0000256" key="4">
    <source>
        <dbReference type="ARBA" id="ARBA00022692"/>
    </source>
</evidence>
<keyword evidence="3 10" id="KW-0716">Sensory transduction</keyword>
<accession>A0AAU6NDA0</accession>
<keyword evidence="7 10" id="KW-0472">Membrane</keyword>
<dbReference type="Pfam" id="PF02949">
    <property type="entry name" value="7tm_6"/>
    <property type="match status" value="1"/>
</dbReference>
<evidence type="ECO:0000313" key="11">
    <source>
        <dbReference type="EMBL" id="WWA59798.1"/>
    </source>
</evidence>
<evidence type="ECO:0000256" key="3">
    <source>
        <dbReference type="ARBA" id="ARBA00022606"/>
    </source>
</evidence>
<proteinExistence type="evidence at transcript level"/>
<keyword evidence="6 10" id="KW-1133">Transmembrane helix</keyword>
<evidence type="ECO:0000256" key="6">
    <source>
        <dbReference type="ARBA" id="ARBA00022989"/>
    </source>
</evidence>
<protein>
    <recommendedName>
        <fullName evidence="10">Odorant receptor</fullName>
    </recommendedName>
</protein>
<comment type="caution">
    <text evidence="10">Lacks conserved residue(s) required for the propagation of feature annotation.</text>
</comment>
<name>A0AAU6NDA0_9NEOP</name>
<dbReference type="EMBL" id="ON420158">
    <property type="protein sequence ID" value="WWA59798.1"/>
    <property type="molecule type" value="mRNA"/>
</dbReference>
<evidence type="ECO:0000256" key="10">
    <source>
        <dbReference type="RuleBase" id="RU351113"/>
    </source>
</evidence>
<evidence type="ECO:0000256" key="1">
    <source>
        <dbReference type="ARBA" id="ARBA00004651"/>
    </source>
</evidence>
<feature type="transmembrane region" description="Helical" evidence="10">
    <location>
        <begin position="81"/>
        <end position="102"/>
    </location>
</feature>
<feature type="transmembrane region" description="Helical" evidence="10">
    <location>
        <begin position="45"/>
        <end position="69"/>
    </location>
</feature>
<keyword evidence="8 10" id="KW-0675">Receptor</keyword>
<keyword evidence="5 10" id="KW-0552">Olfaction</keyword>
<dbReference type="GO" id="GO:0007165">
    <property type="term" value="P:signal transduction"/>
    <property type="evidence" value="ECO:0007669"/>
    <property type="project" value="UniProtKB-KW"/>
</dbReference>
<evidence type="ECO:0000256" key="5">
    <source>
        <dbReference type="ARBA" id="ARBA00022725"/>
    </source>
</evidence>
<feature type="transmembrane region" description="Helical" evidence="10">
    <location>
        <begin position="299"/>
        <end position="318"/>
    </location>
</feature>
<reference evidence="11" key="1">
    <citation type="submission" date="2022-05" db="EMBL/GenBank/DDBJ databases">
        <title>Identification and sex expression profiles of olfactory-related genes in Mythimna loreyi based on antennal transcriptome analysis.</title>
        <authorList>
            <person name="Zhang Y.-y."/>
            <person name="Guo J.-M."/>
        </authorList>
    </citation>
    <scope>NUCLEOTIDE SEQUENCE</scope>
</reference>
<comment type="similarity">
    <text evidence="10">Belongs to the insect chemoreceptor superfamily. Heteromeric odorant receptor channel (TC 1.A.69) family.</text>
</comment>
<evidence type="ECO:0000256" key="8">
    <source>
        <dbReference type="ARBA" id="ARBA00023170"/>
    </source>
</evidence>
<dbReference type="AlphaFoldDB" id="A0AAU6NDA0"/>
<evidence type="ECO:0000256" key="7">
    <source>
        <dbReference type="ARBA" id="ARBA00023136"/>
    </source>
</evidence>
<dbReference type="InterPro" id="IPR004117">
    <property type="entry name" value="7tm6_olfct_rcpt"/>
</dbReference>
<organism evidence="11">
    <name type="scientific">Mythimna loreyi</name>
    <dbReference type="NCBI Taxonomy" id="667449"/>
    <lineage>
        <taxon>Eukaryota</taxon>
        <taxon>Metazoa</taxon>
        <taxon>Ecdysozoa</taxon>
        <taxon>Arthropoda</taxon>
        <taxon>Hexapoda</taxon>
        <taxon>Insecta</taxon>
        <taxon>Pterygota</taxon>
        <taxon>Neoptera</taxon>
        <taxon>Endopterygota</taxon>
        <taxon>Lepidoptera</taxon>
        <taxon>Glossata</taxon>
        <taxon>Ditrysia</taxon>
        <taxon>Noctuoidea</taxon>
        <taxon>Noctuidae</taxon>
        <taxon>Noctuinae</taxon>
        <taxon>Hadenini</taxon>
        <taxon>Mythimna</taxon>
    </lineage>
</organism>
<keyword evidence="9 10" id="KW-0807">Transducer</keyword>